<evidence type="ECO:0000313" key="2">
    <source>
        <dbReference type="Proteomes" id="UP000326287"/>
    </source>
</evidence>
<dbReference type="AlphaFoldDB" id="A0A5P9NQP9"/>
<proteinExistence type="predicted"/>
<name>A0A5P9NQP9_9GAMM</name>
<gene>
    <name evidence="1" type="ORF">EY643_06300</name>
</gene>
<evidence type="ECO:0000313" key="1">
    <source>
        <dbReference type="EMBL" id="QFU77785.1"/>
    </source>
</evidence>
<keyword evidence="2" id="KW-1185">Reference proteome</keyword>
<dbReference type="Proteomes" id="UP000326287">
    <property type="component" value="Chromosome"/>
</dbReference>
<sequence length="211" mass="23998">MLSGCGSYDVKNLAKSDIDLVADEFIDETRRLVRELTVKLYKRNPAELRKTPGMTAEQRLAQLLSQPGELKFIELGERQGIDAMELVFNPHFDGDRVFALIVGLGGMLRHAYGYNDELFLFDSLDAELLWTSAHNVEVLAWKLRENRRANGEPWLITSEYKGEIDNLSFERLFGKLIVLQEMMARIDSDANDRRVTKVVHTAGSVFIPLPI</sequence>
<reference evidence="1 2" key="1">
    <citation type="submission" date="2019-02" db="EMBL/GenBank/DDBJ databases">
        <authorList>
            <person name="Li S.-H."/>
        </authorList>
    </citation>
    <scope>NUCLEOTIDE SEQUENCE [LARGE SCALE GENOMIC DNA]</scope>
    <source>
        <strain evidence="1 2">IMCC14385</strain>
    </source>
</reference>
<dbReference type="KEGG" id="halc:EY643_06300"/>
<organism evidence="1 2">
    <name type="scientific">Halioglobus maricola</name>
    <dbReference type="NCBI Taxonomy" id="2601894"/>
    <lineage>
        <taxon>Bacteria</taxon>
        <taxon>Pseudomonadati</taxon>
        <taxon>Pseudomonadota</taxon>
        <taxon>Gammaproteobacteria</taxon>
        <taxon>Cellvibrionales</taxon>
        <taxon>Halieaceae</taxon>
        <taxon>Halioglobus</taxon>
    </lineage>
</organism>
<accession>A0A5P9NQP9</accession>
<dbReference type="OrthoDB" id="5866325at2"/>
<dbReference type="EMBL" id="CP036422">
    <property type="protein sequence ID" value="QFU77785.1"/>
    <property type="molecule type" value="Genomic_DNA"/>
</dbReference>
<protein>
    <submittedName>
        <fullName evidence="1">Uncharacterized protein</fullName>
    </submittedName>
</protein>